<dbReference type="SUPFAM" id="SSF46955">
    <property type="entry name" value="Putative DNA-binding domain"/>
    <property type="match status" value="1"/>
</dbReference>
<feature type="domain" description="HTH merR-type" evidence="2">
    <location>
        <begin position="38"/>
        <end position="105"/>
    </location>
</feature>
<dbReference type="InterPro" id="IPR016032">
    <property type="entry name" value="Sig_transdc_resp-reg_C-effctor"/>
</dbReference>
<comment type="caution">
    <text evidence="3">The sequence shown here is derived from an EMBL/GenBank/DDBJ whole genome shotgun (WGS) entry which is preliminary data.</text>
</comment>
<keyword evidence="4" id="KW-1185">Reference proteome</keyword>
<dbReference type="AlphaFoldDB" id="A0A561QV97"/>
<evidence type="ECO:0000313" key="4">
    <source>
        <dbReference type="Proteomes" id="UP000320653"/>
    </source>
</evidence>
<dbReference type="InterPro" id="IPR000792">
    <property type="entry name" value="Tscrpt_reg_LuxR_C"/>
</dbReference>
<dbReference type="Proteomes" id="UP000320653">
    <property type="component" value="Unassembled WGS sequence"/>
</dbReference>
<gene>
    <name evidence="3" type="ORF">FHW37_103165</name>
</gene>
<dbReference type="CDD" id="cd00592">
    <property type="entry name" value="HTH_MerR-like"/>
    <property type="match status" value="1"/>
</dbReference>
<dbReference type="Gene3D" id="1.10.1660.10">
    <property type="match status" value="1"/>
</dbReference>
<proteinExistence type="predicted"/>
<dbReference type="OrthoDB" id="9803659at2"/>
<dbReference type="SMART" id="SM00422">
    <property type="entry name" value="HTH_MERR"/>
    <property type="match status" value="1"/>
</dbReference>
<dbReference type="InterPro" id="IPR000551">
    <property type="entry name" value="MerR-type_HTH_dom"/>
</dbReference>
<dbReference type="PANTHER" id="PTHR30204:SF93">
    <property type="entry name" value="HTH MERR-TYPE DOMAIN-CONTAINING PROTEIN"/>
    <property type="match status" value="1"/>
</dbReference>
<dbReference type="GO" id="GO:0003700">
    <property type="term" value="F:DNA-binding transcription factor activity"/>
    <property type="evidence" value="ECO:0007669"/>
    <property type="project" value="InterPro"/>
</dbReference>
<evidence type="ECO:0000256" key="1">
    <source>
        <dbReference type="ARBA" id="ARBA00023125"/>
    </source>
</evidence>
<evidence type="ECO:0000313" key="3">
    <source>
        <dbReference type="EMBL" id="TWF54301.1"/>
    </source>
</evidence>
<dbReference type="Pfam" id="PF13411">
    <property type="entry name" value="MerR_1"/>
    <property type="match status" value="1"/>
</dbReference>
<accession>A0A561QV97</accession>
<evidence type="ECO:0000259" key="2">
    <source>
        <dbReference type="PROSITE" id="PS50937"/>
    </source>
</evidence>
<dbReference type="InterPro" id="IPR036388">
    <property type="entry name" value="WH-like_DNA-bd_sf"/>
</dbReference>
<dbReference type="SUPFAM" id="SSF46894">
    <property type="entry name" value="C-terminal effector domain of the bipartite response regulators"/>
    <property type="match status" value="1"/>
</dbReference>
<reference evidence="3 4" key="1">
    <citation type="submission" date="2019-06" db="EMBL/GenBank/DDBJ databases">
        <title>Sorghum-associated microbial communities from plants grown in Nebraska, USA.</title>
        <authorList>
            <person name="Schachtman D."/>
        </authorList>
    </citation>
    <scope>NUCLEOTIDE SEQUENCE [LARGE SCALE GENOMIC DNA]</scope>
    <source>
        <strain evidence="3 4">1225</strain>
    </source>
</reference>
<dbReference type="InterPro" id="IPR047057">
    <property type="entry name" value="MerR_fam"/>
</dbReference>
<organism evidence="3 4">
    <name type="scientific">Neorhizobium alkalisoli</name>
    <dbReference type="NCBI Taxonomy" id="528178"/>
    <lineage>
        <taxon>Bacteria</taxon>
        <taxon>Pseudomonadati</taxon>
        <taxon>Pseudomonadota</taxon>
        <taxon>Alphaproteobacteria</taxon>
        <taxon>Hyphomicrobiales</taxon>
        <taxon>Rhizobiaceae</taxon>
        <taxon>Rhizobium/Agrobacterium group</taxon>
        <taxon>Neorhizobium</taxon>
    </lineage>
</organism>
<sequence>MRNDLFDGADVVGVTANETSSSFYLPAIQLPFDLPDEPLPIAEVADLFGVTHRTLHFYEEKGLLHASRVGPMRVYYVEQLRRMAIINACREVGIGIAVIQEFLEELVTARSQDDADEIFRTTLARRKRELTADISHIHRQMQQIETLMTCEEEERPRIGTNPKSPALTDMERQCLSLMAEGYSPPRLARTLHIEFDDLRRIEADIIEKFQATNRFQAVAKAVLLGVVLN</sequence>
<dbReference type="PANTHER" id="PTHR30204">
    <property type="entry name" value="REDOX-CYCLING DRUG-SENSING TRANSCRIPTIONAL ACTIVATOR SOXR"/>
    <property type="match status" value="1"/>
</dbReference>
<dbReference type="SMART" id="SM00421">
    <property type="entry name" value="HTH_LUXR"/>
    <property type="match status" value="1"/>
</dbReference>
<dbReference type="Gene3D" id="1.10.10.10">
    <property type="entry name" value="Winged helix-like DNA-binding domain superfamily/Winged helix DNA-binding domain"/>
    <property type="match status" value="1"/>
</dbReference>
<dbReference type="GO" id="GO:0003677">
    <property type="term" value="F:DNA binding"/>
    <property type="evidence" value="ECO:0007669"/>
    <property type="project" value="UniProtKB-KW"/>
</dbReference>
<dbReference type="PROSITE" id="PS50937">
    <property type="entry name" value="HTH_MERR_2"/>
    <property type="match status" value="1"/>
</dbReference>
<dbReference type="InterPro" id="IPR009061">
    <property type="entry name" value="DNA-bd_dom_put_sf"/>
</dbReference>
<keyword evidence="1" id="KW-0238">DNA-binding</keyword>
<dbReference type="EMBL" id="VIWP01000003">
    <property type="protein sequence ID" value="TWF54301.1"/>
    <property type="molecule type" value="Genomic_DNA"/>
</dbReference>
<name>A0A561QV97_9HYPH</name>
<protein>
    <submittedName>
        <fullName evidence="3">Transcriptional regulator</fullName>
    </submittedName>
</protein>